<dbReference type="Gene3D" id="3.40.50.300">
    <property type="entry name" value="P-loop containing nucleotide triphosphate hydrolases"/>
    <property type="match status" value="1"/>
</dbReference>
<dbReference type="Pfam" id="PF00176">
    <property type="entry name" value="SNF2-rel_dom"/>
    <property type="match status" value="1"/>
</dbReference>
<name>A0ABW6A532_9BACT</name>
<dbReference type="PROSITE" id="PS51194">
    <property type="entry name" value="HELICASE_CTER"/>
    <property type="match status" value="1"/>
</dbReference>
<dbReference type="SMART" id="SM00490">
    <property type="entry name" value="HELICc"/>
    <property type="match status" value="1"/>
</dbReference>
<dbReference type="InterPro" id="IPR001650">
    <property type="entry name" value="Helicase_C-like"/>
</dbReference>
<keyword evidence="4" id="KW-0347">Helicase</keyword>
<keyword evidence="5" id="KW-1185">Reference proteome</keyword>
<dbReference type="CDD" id="cd18793">
    <property type="entry name" value="SF2_C_SNF"/>
    <property type="match status" value="1"/>
</dbReference>
<dbReference type="GO" id="GO:0016787">
    <property type="term" value="F:hydrolase activity"/>
    <property type="evidence" value="ECO:0007669"/>
    <property type="project" value="UniProtKB-KW"/>
</dbReference>
<organism evidence="4 5">
    <name type="scientific">Terrimonas rubra</name>
    <dbReference type="NCBI Taxonomy" id="1035890"/>
    <lineage>
        <taxon>Bacteria</taxon>
        <taxon>Pseudomonadati</taxon>
        <taxon>Bacteroidota</taxon>
        <taxon>Chitinophagia</taxon>
        <taxon>Chitinophagales</taxon>
        <taxon>Chitinophagaceae</taxon>
        <taxon>Terrimonas</taxon>
    </lineage>
</organism>
<proteinExistence type="predicted"/>
<accession>A0ABW6A532</accession>
<feature type="domain" description="Helicase ATP-binding" evidence="2">
    <location>
        <begin position="501"/>
        <end position="660"/>
    </location>
</feature>
<keyword evidence="4" id="KW-0067">ATP-binding</keyword>
<dbReference type="Pfam" id="PF00271">
    <property type="entry name" value="Helicase_C"/>
    <property type="match status" value="1"/>
</dbReference>
<reference evidence="5" key="1">
    <citation type="journal article" date="2019" name="Int. J. Syst. Evol. Microbiol.">
        <title>The Global Catalogue of Microorganisms (GCM) 10K type strain sequencing project: providing services to taxonomists for standard genome sequencing and annotation.</title>
        <authorList>
            <consortium name="The Broad Institute Genomics Platform"/>
            <consortium name="The Broad Institute Genome Sequencing Center for Infectious Disease"/>
            <person name="Wu L."/>
            <person name="Ma J."/>
        </authorList>
    </citation>
    <scope>NUCLEOTIDE SEQUENCE [LARGE SCALE GENOMIC DNA]</scope>
    <source>
        <strain evidence="5">KCTC 23299</strain>
    </source>
</reference>
<evidence type="ECO:0000259" key="2">
    <source>
        <dbReference type="PROSITE" id="PS51192"/>
    </source>
</evidence>
<dbReference type="EMBL" id="JBHUOZ010000001">
    <property type="protein sequence ID" value="MFD2919565.1"/>
    <property type="molecule type" value="Genomic_DNA"/>
</dbReference>
<dbReference type="PANTHER" id="PTHR10799">
    <property type="entry name" value="SNF2/RAD54 HELICASE FAMILY"/>
    <property type="match status" value="1"/>
</dbReference>
<evidence type="ECO:0000256" key="1">
    <source>
        <dbReference type="ARBA" id="ARBA00022801"/>
    </source>
</evidence>
<dbReference type="Proteomes" id="UP001597511">
    <property type="component" value="Unassembled WGS sequence"/>
</dbReference>
<dbReference type="SUPFAM" id="SSF52540">
    <property type="entry name" value="P-loop containing nucleoside triphosphate hydrolases"/>
    <property type="match status" value="2"/>
</dbReference>
<dbReference type="SMART" id="SM00487">
    <property type="entry name" value="DEXDc"/>
    <property type="match status" value="1"/>
</dbReference>
<dbReference type="InterPro" id="IPR014001">
    <property type="entry name" value="Helicase_ATP-bd"/>
</dbReference>
<evidence type="ECO:0000313" key="5">
    <source>
        <dbReference type="Proteomes" id="UP001597511"/>
    </source>
</evidence>
<dbReference type="EC" id="3.6.4.-" evidence="4"/>
<dbReference type="InterPro" id="IPR049730">
    <property type="entry name" value="SNF2/RAD54-like_C"/>
</dbReference>
<dbReference type="PROSITE" id="PS51192">
    <property type="entry name" value="HELICASE_ATP_BIND_1"/>
    <property type="match status" value="1"/>
</dbReference>
<evidence type="ECO:0000259" key="3">
    <source>
        <dbReference type="PROSITE" id="PS51194"/>
    </source>
</evidence>
<sequence>MASNKTNNALILFAHKIDTPKGFVQLLKVDKEAKPPVYASNAIVNKSLQQQFGHLPQEALKAFASFSDDNMDKAVSEIKQRYNLQKSPLPFQQFQQQQLLKYYYDRLLDAKPFIPLVKWYHTRELLDKKRWLTAPCSISPYRPQLSFEVESRDDGYYLTTWININGTPFALDSFTRKYFLLESGNEYFILYFGDYQTLEWLRQQQPEQYAYNPADLIQYILLELEGKYPVKRNSLQTENTINTEPVGRVVLSELSGSFLMLTPQWSYDGYIMEGAWQPVTELSEKGQLVTINRNETQEKQLLDLLEALHPKFPDQKNGYYYLSFAEAQKKQWFLKAYHKLLTSGIDLLGMDMLKHFRYSTHKAVTTMEQLEATEQFIRIKFVLQFGTETVPLNELQKILLAGQRAVLLKDGSLGVLGDDWHKQYATFVKHGKVNKQELTIASWLAIPLQDGDNLSLQPAINYSNWWKRWQAWLAGETVYTAPAAIQANLRSYQQKGYEWMRLLSDAGAGGCLADDMGLGKTLQTICFIASVIEANPSQQHIIVCPASLVYNWEQEFKKFLPGINLSVHHGAQRNDAVLQDKNVQVYITSYGTLRSDIEKLKALQFGVMIIDESHNIKNPSAQITRAVGEIWSTYCFALSGTPVVNNTFDLYAQLNTVLPGMFGNREFFKKEYADPIDRFGDEEKMQYLQKIIAPFVLRRTKEQVATDLPEKTETVLWCEMSNSQRDMYESIKEQIRGNIFTDIQQKGVGQAKLAVIQGILKLRQVCNSPLLLPEEDRTASESIKMQVLFEELDNLLAKHKVLVFSQFTSMLNLIAGQAQKKQLKYYHFDGQTPAEKRMEMVNAFQQEDNDTNLFLISLKAGNAGITLTAADYVFLFDPWWNEAVQQQAIDRTHRIGQTKSVFAYKMICKDSIEEKIIQLQSKKKKLSADLISTDDGFIQNLSEEDIAYLFA</sequence>
<evidence type="ECO:0000313" key="4">
    <source>
        <dbReference type="EMBL" id="MFD2919565.1"/>
    </source>
</evidence>
<comment type="caution">
    <text evidence="4">The sequence shown here is derived from an EMBL/GenBank/DDBJ whole genome shotgun (WGS) entry which is preliminary data.</text>
</comment>
<dbReference type="InterPro" id="IPR027417">
    <property type="entry name" value="P-loop_NTPase"/>
</dbReference>
<keyword evidence="4" id="KW-0547">Nucleotide-binding</keyword>
<dbReference type="RefSeq" id="WP_386096877.1">
    <property type="nucleotide sequence ID" value="NZ_JBHUOZ010000001.1"/>
</dbReference>
<dbReference type="Gene3D" id="3.40.50.10810">
    <property type="entry name" value="Tandem AAA-ATPase domain"/>
    <property type="match status" value="1"/>
</dbReference>
<protein>
    <submittedName>
        <fullName evidence="4">DEAD/DEAH box helicase</fullName>
        <ecNumber evidence="4">3.6.4.-</ecNumber>
    </submittedName>
</protein>
<gene>
    <name evidence="4" type="ORF">ACFS6H_07605</name>
</gene>
<keyword evidence="1 4" id="KW-0378">Hydrolase</keyword>
<dbReference type="GO" id="GO:0004386">
    <property type="term" value="F:helicase activity"/>
    <property type="evidence" value="ECO:0007669"/>
    <property type="project" value="UniProtKB-KW"/>
</dbReference>
<dbReference type="InterPro" id="IPR038718">
    <property type="entry name" value="SNF2-like_sf"/>
</dbReference>
<dbReference type="InterPro" id="IPR000330">
    <property type="entry name" value="SNF2_N"/>
</dbReference>
<feature type="domain" description="Helicase C-terminal" evidence="3">
    <location>
        <begin position="791"/>
        <end position="942"/>
    </location>
</feature>